<proteinExistence type="predicted"/>
<dbReference type="InParanoid" id="A0A5R8QAG3"/>
<evidence type="ECO:0000313" key="2">
    <source>
        <dbReference type="EMBL" id="TLG72096.1"/>
    </source>
</evidence>
<dbReference type="AlphaFoldDB" id="A0A5R8QAG3"/>
<keyword evidence="3" id="KW-1185">Reference proteome</keyword>
<protein>
    <recommendedName>
        <fullName evidence="1">Helix-turn-helix domain-containing protein</fullName>
    </recommendedName>
</protein>
<organism evidence="2 3">
    <name type="scientific">Culicoidibacter larvae</name>
    <dbReference type="NCBI Taxonomy" id="2579976"/>
    <lineage>
        <taxon>Bacteria</taxon>
        <taxon>Bacillati</taxon>
        <taxon>Bacillota</taxon>
        <taxon>Culicoidibacteria</taxon>
        <taxon>Culicoidibacterales</taxon>
        <taxon>Culicoidibacteraceae</taxon>
        <taxon>Culicoidibacter</taxon>
    </lineage>
</organism>
<dbReference type="RefSeq" id="WP_138191832.1">
    <property type="nucleotide sequence ID" value="NZ_VBWP01000009.1"/>
</dbReference>
<evidence type="ECO:0000313" key="3">
    <source>
        <dbReference type="Proteomes" id="UP000306912"/>
    </source>
</evidence>
<accession>A0A5R8QAG3</accession>
<sequence length="142" mass="16605">MIDLNQVLTFSEAAEKWGLADGSAIRKAVERNKFQAGEIKKSGQVWLTTYSAMSRVFGEPKISTLKIDRRHFFNLITTRDNSLEVRTQLETMQQEVLQAFADHKKVMIVEYKKDKEQILYLFTNVEEFNFWIALHEKSTKNK</sequence>
<dbReference type="Pfam" id="PF20038">
    <property type="entry name" value="HTH_59"/>
    <property type="match status" value="1"/>
</dbReference>
<dbReference type="EMBL" id="VBWP01000009">
    <property type="protein sequence ID" value="TLG72096.1"/>
    <property type="molecule type" value="Genomic_DNA"/>
</dbReference>
<evidence type="ECO:0000259" key="1">
    <source>
        <dbReference type="Pfam" id="PF20038"/>
    </source>
</evidence>
<feature type="domain" description="Helix-turn-helix" evidence="1">
    <location>
        <begin position="1"/>
        <end position="60"/>
    </location>
</feature>
<comment type="caution">
    <text evidence="2">The sequence shown here is derived from an EMBL/GenBank/DDBJ whole genome shotgun (WGS) entry which is preliminary data.</text>
</comment>
<dbReference type="InterPro" id="IPR045403">
    <property type="entry name" value="HTH_59_Firmicutes_type"/>
</dbReference>
<dbReference type="Proteomes" id="UP000306912">
    <property type="component" value="Unassembled WGS sequence"/>
</dbReference>
<gene>
    <name evidence="2" type="ORF">FEZ08_09695</name>
</gene>
<dbReference type="OrthoDB" id="1710385at2"/>
<reference evidence="2 3" key="1">
    <citation type="submission" date="2019-05" db="EMBL/GenBank/DDBJ databases">
        <title>Culicoidintestinum kansasii gen. nov., sp. nov. from the gastrointestinal tract of the biting midge, Culicoides sonorensis.</title>
        <authorList>
            <person name="Neupane S."/>
            <person name="Ghosh A."/>
            <person name="Gunther S."/>
            <person name="Martin K."/>
            <person name="Zurek L."/>
        </authorList>
    </citation>
    <scope>NUCLEOTIDE SEQUENCE [LARGE SCALE GENOMIC DNA]</scope>
    <source>
        <strain evidence="2 3">CS-1</strain>
    </source>
</reference>
<name>A0A5R8QAG3_9FIRM</name>